<organism evidence="14 15">
    <name type="scientific">Desulfoscipio geothermicus DSM 3669</name>
    <dbReference type="NCBI Taxonomy" id="1121426"/>
    <lineage>
        <taxon>Bacteria</taxon>
        <taxon>Bacillati</taxon>
        <taxon>Bacillota</taxon>
        <taxon>Clostridia</taxon>
        <taxon>Eubacteriales</taxon>
        <taxon>Desulfallaceae</taxon>
        <taxon>Desulfoscipio</taxon>
    </lineage>
</organism>
<evidence type="ECO:0000259" key="13">
    <source>
        <dbReference type="Pfam" id="PF02768"/>
    </source>
</evidence>
<dbReference type="AlphaFoldDB" id="A0A1I6E2A1"/>
<dbReference type="InterPro" id="IPR046938">
    <property type="entry name" value="DNA_clamp_sf"/>
</dbReference>
<feature type="domain" description="DNA polymerase III beta sliding clamp C-terminal" evidence="13">
    <location>
        <begin position="249"/>
        <end position="364"/>
    </location>
</feature>
<dbReference type="GO" id="GO:0008408">
    <property type="term" value="F:3'-5' exonuclease activity"/>
    <property type="evidence" value="ECO:0007669"/>
    <property type="project" value="InterPro"/>
</dbReference>
<dbReference type="PANTHER" id="PTHR30478:SF0">
    <property type="entry name" value="BETA SLIDING CLAMP"/>
    <property type="match status" value="1"/>
</dbReference>
<evidence type="ECO:0000259" key="11">
    <source>
        <dbReference type="Pfam" id="PF00712"/>
    </source>
</evidence>
<dbReference type="NCBIfam" id="TIGR00663">
    <property type="entry name" value="dnan"/>
    <property type="match status" value="1"/>
</dbReference>
<keyword evidence="5 10" id="KW-0808">Transferase</keyword>
<keyword evidence="8 10" id="KW-0239">DNA-directed DNA polymerase</keyword>
<proteinExistence type="inferred from homology"/>
<dbReference type="GO" id="GO:0003677">
    <property type="term" value="F:DNA binding"/>
    <property type="evidence" value="ECO:0007669"/>
    <property type="project" value="UniProtKB-UniRule"/>
</dbReference>
<comment type="function">
    <text evidence="10">Confers DNA tethering and processivity to DNA polymerases and other proteins. Acts as a clamp, forming a ring around DNA (a reaction catalyzed by the clamp-loading complex) which diffuses in an ATP-independent manner freely and bidirectionally along dsDNA. Initially characterized for its ability to contact the catalytic subunit of DNA polymerase III (Pol III), a complex, multichain enzyme responsible for most of the replicative synthesis in bacteria; Pol III exhibits 3'-5' exonuclease proofreading activity. The beta chain is required for initiation of replication as well as for processivity of DNA replication.</text>
</comment>
<dbReference type="Gene3D" id="3.70.10.10">
    <property type="match status" value="1"/>
</dbReference>
<dbReference type="RefSeq" id="WP_092485379.1">
    <property type="nucleotide sequence ID" value="NZ_FOYM01000024.1"/>
</dbReference>
<dbReference type="InterPro" id="IPR022635">
    <property type="entry name" value="DNA_polIII_beta_C"/>
</dbReference>
<dbReference type="GO" id="GO:0003887">
    <property type="term" value="F:DNA-directed DNA polymerase activity"/>
    <property type="evidence" value="ECO:0007669"/>
    <property type="project" value="UniProtKB-UniRule"/>
</dbReference>
<dbReference type="Proteomes" id="UP000199584">
    <property type="component" value="Unassembled WGS sequence"/>
</dbReference>
<evidence type="ECO:0000313" key="15">
    <source>
        <dbReference type="Proteomes" id="UP000199584"/>
    </source>
</evidence>
<dbReference type="OrthoDB" id="8421503at2"/>
<feature type="domain" description="DNA polymerase III beta sliding clamp N-terminal" evidence="11">
    <location>
        <begin position="1"/>
        <end position="118"/>
    </location>
</feature>
<keyword evidence="9" id="KW-0238">DNA-binding</keyword>
<keyword evidence="15" id="KW-1185">Reference proteome</keyword>
<name>A0A1I6E2A1_9FIRM</name>
<dbReference type="Pfam" id="PF02768">
    <property type="entry name" value="DNA_pol3_beta_3"/>
    <property type="match status" value="1"/>
</dbReference>
<dbReference type="EMBL" id="FOYM01000024">
    <property type="protein sequence ID" value="SFR11914.1"/>
    <property type="molecule type" value="Genomic_DNA"/>
</dbReference>
<evidence type="ECO:0000256" key="9">
    <source>
        <dbReference type="ARBA" id="ARBA00023125"/>
    </source>
</evidence>
<dbReference type="InterPro" id="IPR022634">
    <property type="entry name" value="DNA_polIII_beta_N"/>
</dbReference>
<protein>
    <recommendedName>
        <fullName evidence="3 10">Beta sliding clamp</fullName>
    </recommendedName>
</protein>
<keyword evidence="6 10" id="KW-0548">Nucleotidyltransferase</keyword>
<reference evidence="15" key="1">
    <citation type="submission" date="2016-10" db="EMBL/GenBank/DDBJ databases">
        <authorList>
            <person name="Varghese N."/>
            <person name="Submissions S."/>
        </authorList>
    </citation>
    <scope>NUCLEOTIDE SEQUENCE [LARGE SCALE GENOMIC DNA]</scope>
    <source>
        <strain evidence="15">DSM 3669</strain>
    </source>
</reference>
<comment type="subcellular location">
    <subcellularLocation>
        <location evidence="1 10">Cytoplasm</location>
    </subcellularLocation>
</comment>
<evidence type="ECO:0000313" key="14">
    <source>
        <dbReference type="EMBL" id="SFR11914.1"/>
    </source>
</evidence>
<dbReference type="InterPro" id="IPR022637">
    <property type="entry name" value="DNA_polIII_beta_cen"/>
</dbReference>
<keyword evidence="7 10" id="KW-0235">DNA replication</keyword>
<evidence type="ECO:0000256" key="10">
    <source>
        <dbReference type="PIRNR" id="PIRNR000804"/>
    </source>
</evidence>
<accession>A0A1I6E2A1</accession>
<dbReference type="Pfam" id="PF00712">
    <property type="entry name" value="DNA_pol3_beta"/>
    <property type="match status" value="1"/>
</dbReference>
<dbReference type="GO" id="GO:0006271">
    <property type="term" value="P:DNA strand elongation involved in DNA replication"/>
    <property type="evidence" value="ECO:0007669"/>
    <property type="project" value="TreeGrafter"/>
</dbReference>
<evidence type="ECO:0000256" key="5">
    <source>
        <dbReference type="ARBA" id="ARBA00022679"/>
    </source>
</evidence>
<dbReference type="InterPro" id="IPR001001">
    <property type="entry name" value="DNA_polIII_beta"/>
</dbReference>
<sequence>MHFSVHREDLNSVVQVVQKAVSLRNPMPILSCLHMESTSGTLTVTATDLEFGIRCTIPVNTVIEGSAALPAKYMANFINRLPEVELNVQCDISTNTTVFSYGDSEVVLHGYPAEEFPPFPALPEKQALKINQRIFKKMLKQVLFAVATEEHRPVFTGVNIRIDTGGTISMVATDTRRLAVCEEKLETAPENFINIIVPGKTLNELYKLIDAVDDTFDLYLTDNKIFFAFENICLMSRLIAGQYPDYRIVIPNEYVCEVRAPVSALLDAAERASLLVNNRRNVFNINFQPGNLLIYFYTETGRIREEITADFSGDQLDVGFNVRFFIDLLRSLDTSEVIIKLSGSENPALFKPIDDDNYFAILVPAVP</sequence>
<evidence type="ECO:0000256" key="4">
    <source>
        <dbReference type="ARBA" id="ARBA00022490"/>
    </source>
</evidence>
<evidence type="ECO:0000256" key="7">
    <source>
        <dbReference type="ARBA" id="ARBA00022705"/>
    </source>
</evidence>
<dbReference type="PANTHER" id="PTHR30478">
    <property type="entry name" value="DNA POLYMERASE III SUBUNIT BETA"/>
    <property type="match status" value="1"/>
</dbReference>
<evidence type="ECO:0000256" key="6">
    <source>
        <dbReference type="ARBA" id="ARBA00022695"/>
    </source>
</evidence>
<feature type="domain" description="DNA polymerase III beta sliding clamp central" evidence="12">
    <location>
        <begin position="130"/>
        <end position="245"/>
    </location>
</feature>
<evidence type="ECO:0000256" key="8">
    <source>
        <dbReference type="ARBA" id="ARBA00022932"/>
    </source>
</evidence>
<evidence type="ECO:0000256" key="1">
    <source>
        <dbReference type="ARBA" id="ARBA00004496"/>
    </source>
</evidence>
<gene>
    <name evidence="14" type="ORF">SAMN05660706_1247</name>
</gene>
<dbReference type="SUPFAM" id="SSF55979">
    <property type="entry name" value="DNA clamp"/>
    <property type="match status" value="3"/>
</dbReference>
<dbReference type="PIRSF" id="PIRSF000804">
    <property type="entry name" value="DNA_pol_III_b"/>
    <property type="match status" value="1"/>
</dbReference>
<keyword evidence="4 10" id="KW-0963">Cytoplasm</keyword>
<dbReference type="GO" id="GO:0005737">
    <property type="term" value="C:cytoplasm"/>
    <property type="evidence" value="ECO:0007669"/>
    <property type="project" value="UniProtKB-SubCell"/>
</dbReference>
<dbReference type="CDD" id="cd00140">
    <property type="entry name" value="beta_clamp"/>
    <property type="match status" value="1"/>
</dbReference>
<dbReference type="Gene3D" id="3.10.150.10">
    <property type="entry name" value="DNA Polymerase III, subunit A, domain 2"/>
    <property type="match status" value="1"/>
</dbReference>
<comment type="similarity">
    <text evidence="2 10">Belongs to the beta sliding clamp family.</text>
</comment>
<dbReference type="Pfam" id="PF02767">
    <property type="entry name" value="DNA_pol3_beta_2"/>
    <property type="match status" value="1"/>
</dbReference>
<dbReference type="GO" id="GO:0009360">
    <property type="term" value="C:DNA polymerase III complex"/>
    <property type="evidence" value="ECO:0007669"/>
    <property type="project" value="InterPro"/>
</dbReference>
<evidence type="ECO:0000256" key="3">
    <source>
        <dbReference type="ARBA" id="ARBA00021035"/>
    </source>
</evidence>
<dbReference type="STRING" id="39060.SAMN05660706_1247"/>
<dbReference type="SMART" id="SM00480">
    <property type="entry name" value="POL3Bc"/>
    <property type="match status" value="1"/>
</dbReference>
<evidence type="ECO:0000256" key="2">
    <source>
        <dbReference type="ARBA" id="ARBA00010752"/>
    </source>
</evidence>
<comment type="subunit">
    <text evidence="10">Forms a ring-shaped head-to-tail homodimer around DNA.</text>
</comment>
<evidence type="ECO:0000259" key="12">
    <source>
        <dbReference type="Pfam" id="PF02767"/>
    </source>
</evidence>